<dbReference type="InterPro" id="IPR036938">
    <property type="entry name" value="PAP2/HPO_sf"/>
</dbReference>
<dbReference type="InterPro" id="IPR025902">
    <property type="entry name" value="LssY-like-C_dom"/>
</dbReference>
<proteinExistence type="predicted"/>
<dbReference type="SMART" id="SM00014">
    <property type="entry name" value="acidPPc"/>
    <property type="match status" value="1"/>
</dbReference>
<evidence type="ECO:0000256" key="1">
    <source>
        <dbReference type="SAM" id="Phobius"/>
    </source>
</evidence>
<evidence type="ECO:0000313" key="3">
    <source>
        <dbReference type="EMBL" id="MDX8478909.1"/>
    </source>
</evidence>
<feature type="transmembrane region" description="Helical" evidence="1">
    <location>
        <begin position="195"/>
        <end position="215"/>
    </location>
</feature>
<feature type="transmembrane region" description="Helical" evidence="1">
    <location>
        <begin position="227"/>
        <end position="246"/>
    </location>
</feature>
<dbReference type="RefSeq" id="WP_320287271.1">
    <property type="nucleotide sequence ID" value="NZ_JAVIIW010000009.1"/>
</dbReference>
<dbReference type="PANTHER" id="PTHR14969:SF13">
    <property type="entry name" value="AT30094P"/>
    <property type="match status" value="1"/>
</dbReference>
<keyword evidence="1" id="KW-0812">Transmembrane</keyword>
<sequence length="504" mass="55066">MASSLLQSIVEAIRRNPELERHIASHPRFWGWLARRFNRSDLLGLRLTVGAALASVFLFFFLSVVQDLIANEAVVLADLRLLSVVQMYRTPGLNRLMLFLTYLGNWQIVTAGAGLLVLYLALTRRRLWILALLISIGGGEILVQLGKVGFARPRPDLINALIPAKGASFPSGHAFVAICFYGLVGWFAIDRVKTWTAKAAIAVMTTAIVAAVGFSRIYLGVHWPSDVIASFGLGAAWLTATITFFSVARASAGDTISSPTPALSRAAAVCLFVAWAGIVGAFDYTHPLVDKRRPRNAPVDLAENNFPTSMFALAPRFSEDITGKSMEPINVILIGSEVDLAKAFAQAGWESTDKISFASIWRLLGAELRNQPSPRAPGLPTFWHGQPNQRGFQYVDPGGSVRERHHIHVWDTDFRVSGSPVWLGTVHFDKEARSASGRGLLIHQVDPDIDKEREALRAVLLRSKCVGKMDDAVVTQPMTGKNEIGNPFFTDGKTIVALLNCGAQ</sequence>
<accession>A0ABU4XW28</accession>
<name>A0ABU4XW28_9HYPH</name>
<dbReference type="InterPro" id="IPR000326">
    <property type="entry name" value="PAP2/HPO"/>
</dbReference>
<reference evidence="3 4" key="1">
    <citation type="submission" date="2023-08" db="EMBL/GenBank/DDBJ databases">
        <title>Implementing the SeqCode for naming new Mesorhizobium species isolated from Vachellia karroo root nodules.</title>
        <authorList>
            <person name="Van Lill M."/>
        </authorList>
    </citation>
    <scope>NUCLEOTIDE SEQUENCE [LARGE SCALE GENOMIC DNA]</scope>
    <source>
        <strain evidence="3 4">VK24D</strain>
    </source>
</reference>
<feature type="domain" description="Phosphatidic acid phosphatase type 2/haloperoxidase" evidence="2">
    <location>
        <begin position="127"/>
        <end position="242"/>
    </location>
</feature>
<feature type="transmembrane region" description="Helical" evidence="1">
    <location>
        <begin position="43"/>
        <end position="62"/>
    </location>
</feature>
<evidence type="ECO:0000259" key="2">
    <source>
        <dbReference type="SMART" id="SM00014"/>
    </source>
</evidence>
<dbReference type="CDD" id="cd03392">
    <property type="entry name" value="PAP2_like_2"/>
    <property type="match status" value="1"/>
</dbReference>
<feature type="transmembrane region" description="Helical" evidence="1">
    <location>
        <begin position="127"/>
        <end position="146"/>
    </location>
</feature>
<dbReference type="Pfam" id="PF01569">
    <property type="entry name" value="PAP2"/>
    <property type="match status" value="1"/>
</dbReference>
<feature type="transmembrane region" description="Helical" evidence="1">
    <location>
        <begin position="266"/>
        <end position="285"/>
    </location>
</feature>
<keyword evidence="4" id="KW-1185">Reference proteome</keyword>
<gene>
    <name evidence="3" type="ORF">RFN28_10515</name>
</gene>
<evidence type="ECO:0000313" key="4">
    <source>
        <dbReference type="Proteomes" id="UP001287059"/>
    </source>
</evidence>
<protein>
    <submittedName>
        <fullName evidence="3">LssY C-terminal domain-containing protein</fullName>
    </submittedName>
</protein>
<dbReference type="Pfam" id="PF14067">
    <property type="entry name" value="LssY_C"/>
    <property type="match status" value="1"/>
</dbReference>
<feature type="transmembrane region" description="Helical" evidence="1">
    <location>
        <begin position="97"/>
        <end position="121"/>
    </location>
</feature>
<dbReference type="PANTHER" id="PTHR14969">
    <property type="entry name" value="SPHINGOSINE-1-PHOSPHATE PHOSPHOHYDROLASE"/>
    <property type="match status" value="1"/>
</dbReference>
<comment type="caution">
    <text evidence="3">The sequence shown here is derived from an EMBL/GenBank/DDBJ whole genome shotgun (WGS) entry which is preliminary data.</text>
</comment>
<dbReference type="Gene3D" id="1.20.144.10">
    <property type="entry name" value="Phosphatidic acid phosphatase type 2/haloperoxidase"/>
    <property type="match status" value="2"/>
</dbReference>
<feature type="transmembrane region" description="Helical" evidence="1">
    <location>
        <begin position="167"/>
        <end position="189"/>
    </location>
</feature>
<dbReference type="SUPFAM" id="SSF48317">
    <property type="entry name" value="Acid phosphatase/Vanadium-dependent haloperoxidase"/>
    <property type="match status" value="1"/>
</dbReference>
<keyword evidence="1" id="KW-1133">Transmembrane helix</keyword>
<organism evidence="3 4">
    <name type="scientific">Mesorhizobium album</name>
    <dbReference type="NCBI Taxonomy" id="3072314"/>
    <lineage>
        <taxon>Bacteria</taxon>
        <taxon>Pseudomonadati</taxon>
        <taxon>Pseudomonadota</taxon>
        <taxon>Alphaproteobacteria</taxon>
        <taxon>Hyphomicrobiales</taxon>
        <taxon>Phyllobacteriaceae</taxon>
        <taxon>Mesorhizobium</taxon>
    </lineage>
</organism>
<dbReference type="Proteomes" id="UP001287059">
    <property type="component" value="Unassembled WGS sequence"/>
</dbReference>
<dbReference type="EMBL" id="JAVIIW010000009">
    <property type="protein sequence ID" value="MDX8478909.1"/>
    <property type="molecule type" value="Genomic_DNA"/>
</dbReference>
<keyword evidence="1" id="KW-0472">Membrane</keyword>